<proteinExistence type="inferred from homology"/>
<evidence type="ECO:0000256" key="5">
    <source>
        <dbReference type="ARBA" id="ARBA00023136"/>
    </source>
</evidence>
<dbReference type="InterPro" id="IPR012506">
    <property type="entry name" value="TMEM86B-like"/>
</dbReference>
<evidence type="ECO:0000256" key="6">
    <source>
        <dbReference type="SAM" id="Phobius"/>
    </source>
</evidence>
<organism evidence="7 8">
    <name type="scientific">Xanthomonas chitinilytica</name>
    <dbReference type="NCBI Taxonomy" id="2989819"/>
    <lineage>
        <taxon>Bacteria</taxon>
        <taxon>Pseudomonadati</taxon>
        <taxon>Pseudomonadota</taxon>
        <taxon>Gammaproteobacteria</taxon>
        <taxon>Lysobacterales</taxon>
        <taxon>Lysobacteraceae</taxon>
        <taxon>Xanthomonas</taxon>
    </lineage>
</organism>
<dbReference type="Proteomes" id="UP001209922">
    <property type="component" value="Unassembled WGS sequence"/>
</dbReference>
<comment type="subcellular location">
    <subcellularLocation>
        <location evidence="1">Membrane</location>
        <topology evidence="1">Multi-pass membrane protein</topology>
    </subcellularLocation>
</comment>
<evidence type="ECO:0000313" key="8">
    <source>
        <dbReference type="Proteomes" id="UP001209922"/>
    </source>
</evidence>
<evidence type="ECO:0000256" key="1">
    <source>
        <dbReference type="ARBA" id="ARBA00004141"/>
    </source>
</evidence>
<comment type="caution">
    <text evidence="7">The sequence shown here is derived from an EMBL/GenBank/DDBJ whole genome shotgun (WGS) entry which is preliminary data.</text>
</comment>
<accession>A0ABT3JVK5</accession>
<reference evidence="7 8" key="1">
    <citation type="submission" date="2022-10" db="EMBL/GenBank/DDBJ databases">
        <title>Xanthomonas sp. H13-6.</title>
        <authorList>
            <person name="Liu X."/>
            <person name="Deng Z."/>
            <person name="Jiang Y."/>
            <person name="Yu T."/>
            <person name="Ai J."/>
        </authorList>
    </citation>
    <scope>NUCLEOTIDE SEQUENCE [LARGE SCALE GENOMIC DNA]</scope>
    <source>
        <strain evidence="7 8">H13-6</strain>
    </source>
</reference>
<comment type="similarity">
    <text evidence="2">Belongs to the TMEM86 family.</text>
</comment>
<dbReference type="EMBL" id="JAPCHY010000005">
    <property type="protein sequence ID" value="MCW4472516.1"/>
    <property type="molecule type" value="Genomic_DNA"/>
</dbReference>
<evidence type="ECO:0000256" key="4">
    <source>
        <dbReference type="ARBA" id="ARBA00022989"/>
    </source>
</evidence>
<keyword evidence="3 6" id="KW-0812">Transmembrane</keyword>
<keyword evidence="5 6" id="KW-0472">Membrane</keyword>
<feature type="transmembrane region" description="Helical" evidence="6">
    <location>
        <begin position="137"/>
        <end position="157"/>
    </location>
</feature>
<dbReference type="RefSeq" id="WP_265127473.1">
    <property type="nucleotide sequence ID" value="NZ_JAPCHY010000005.1"/>
</dbReference>
<feature type="transmembrane region" description="Helical" evidence="6">
    <location>
        <begin position="109"/>
        <end position="131"/>
    </location>
</feature>
<feature type="transmembrane region" description="Helical" evidence="6">
    <location>
        <begin position="169"/>
        <end position="189"/>
    </location>
</feature>
<dbReference type="PANTHER" id="PTHR31885:SF6">
    <property type="entry name" value="GH04784P"/>
    <property type="match status" value="1"/>
</dbReference>
<dbReference type="PANTHER" id="PTHR31885">
    <property type="entry name" value="GH04784P"/>
    <property type="match status" value="1"/>
</dbReference>
<protein>
    <submittedName>
        <fullName evidence="7">Lysoplasmalogenase</fullName>
    </submittedName>
</protein>
<feature type="transmembrane region" description="Helical" evidence="6">
    <location>
        <begin position="195"/>
        <end position="214"/>
    </location>
</feature>
<dbReference type="Pfam" id="PF07947">
    <property type="entry name" value="YhhN"/>
    <property type="match status" value="1"/>
</dbReference>
<sequence length="226" mass="23614">MERRKVFSAAVALAAAGAIAGAWLGGGWLPLHYACKPLATLLILWMAAVVPADDARYRRRVLAGLVCSLAGDVLLMLPGDHFVAGLVAFLLAHLCYIAAFVPGMRRRDAAWAALPLLLYAGINLAGLWPYLPPALKAPVLAYVLVLAAMAMAAIARWRGAARTSPLRGAAGSAAVGALLFVASDSLLAWDRFAGTVPAPALAVLATYFLAQWCIARSVSTGANPAR</sequence>
<evidence type="ECO:0000256" key="2">
    <source>
        <dbReference type="ARBA" id="ARBA00007375"/>
    </source>
</evidence>
<feature type="transmembrane region" description="Helical" evidence="6">
    <location>
        <begin position="83"/>
        <end position="102"/>
    </location>
</feature>
<keyword evidence="8" id="KW-1185">Reference proteome</keyword>
<evidence type="ECO:0000313" key="7">
    <source>
        <dbReference type="EMBL" id="MCW4472516.1"/>
    </source>
</evidence>
<keyword evidence="4 6" id="KW-1133">Transmembrane helix</keyword>
<gene>
    <name evidence="7" type="ORF">OK345_08370</name>
</gene>
<name>A0ABT3JVK5_9XANT</name>
<evidence type="ECO:0000256" key="3">
    <source>
        <dbReference type="ARBA" id="ARBA00022692"/>
    </source>
</evidence>